<feature type="compositionally biased region" description="Basic and acidic residues" evidence="8">
    <location>
        <begin position="72"/>
        <end position="87"/>
    </location>
</feature>
<keyword evidence="5" id="KW-0472">Membrane</keyword>
<dbReference type="OrthoDB" id="8897098at2759"/>
<evidence type="ECO:0000256" key="3">
    <source>
        <dbReference type="ARBA" id="ARBA00022729"/>
    </source>
</evidence>
<keyword evidence="3" id="KW-0732">Signal</keyword>
<evidence type="ECO:0000256" key="7">
    <source>
        <dbReference type="ARBA" id="ARBA00023180"/>
    </source>
</evidence>
<evidence type="ECO:0000256" key="2">
    <source>
        <dbReference type="ARBA" id="ARBA00022692"/>
    </source>
</evidence>
<protein>
    <recommendedName>
        <fullName evidence="9">Fibronectin type-III domain-containing protein</fullName>
    </recommendedName>
</protein>
<dbReference type="CDD" id="cd00063">
    <property type="entry name" value="FN3"/>
    <property type="match status" value="1"/>
</dbReference>
<evidence type="ECO:0000256" key="6">
    <source>
        <dbReference type="ARBA" id="ARBA00023170"/>
    </source>
</evidence>
<feature type="domain" description="Fibronectin type-III" evidence="9">
    <location>
        <begin position="394"/>
        <end position="487"/>
    </location>
</feature>
<gene>
    <name evidence="10" type="ORF">NHX12_002065</name>
</gene>
<proteinExistence type="predicted"/>
<evidence type="ECO:0000313" key="11">
    <source>
        <dbReference type="Proteomes" id="UP001148018"/>
    </source>
</evidence>
<organism evidence="10 11">
    <name type="scientific">Muraenolepis orangiensis</name>
    <name type="common">Patagonian moray cod</name>
    <dbReference type="NCBI Taxonomy" id="630683"/>
    <lineage>
        <taxon>Eukaryota</taxon>
        <taxon>Metazoa</taxon>
        <taxon>Chordata</taxon>
        <taxon>Craniata</taxon>
        <taxon>Vertebrata</taxon>
        <taxon>Euteleostomi</taxon>
        <taxon>Actinopterygii</taxon>
        <taxon>Neopterygii</taxon>
        <taxon>Teleostei</taxon>
        <taxon>Neoteleostei</taxon>
        <taxon>Acanthomorphata</taxon>
        <taxon>Zeiogadaria</taxon>
        <taxon>Gadariae</taxon>
        <taxon>Gadiformes</taxon>
        <taxon>Muraenolepidoidei</taxon>
        <taxon>Muraenolepididae</taxon>
        <taxon>Muraenolepis</taxon>
    </lineage>
</organism>
<evidence type="ECO:0000256" key="1">
    <source>
        <dbReference type="ARBA" id="ARBA00004479"/>
    </source>
</evidence>
<dbReference type="GO" id="GO:0009897">
    <property type="term" value="C:external side of plasma membrane"/>
    <property type="evidence" value="ECO:0007669"/>
    <property type="project" value="TreeGrafter"/>
</dbReference>
<comment type="caution">
    <text evidence="10">The sequence shown here is derived from an EMBL/GenBank/DDBJ whole genome shotgun (WGS) entry which is preliminary data.</text>
</comment>
<evidence type="ECO:0000256" key="5">
    <source>
        <dbReference type="ARBA" id="ARBA00023136"/>
    </source>
</evidence>
<evidence type="ECO:0000313" key="10">
    <source>
        <dbReference type="EMBL" id="KAJ3598556.1"/>
    </source>
</evidence>
<dbReference type="Proteomes" id="UP001148018">
    <property type="component" value="Unassembled WGS sequence"/>
</dbReference>
<dbReference type="InterPro" id="IPR003961">
    <property type="entry name" value="FN3_dom"/>
</dbReference>
<dbReference type="EMBL" id="JANIIK010000109">
    <property type="protein sequence ID" value="KAJ3598556.1"/>
    <property type="molecule type" value="Genomic_DNA"/>
</dbReference>
<evidence type="ECO:0000256" key="8">
    <source>
        <dbReference type="SAM" id="MobiDB-lite"/>
    </source>
</evidence>
<evidence type="ECO:0000259" key="9">
    <source>
        <dbReference type="PROSITE" id="PS50853"/>
    </source>
</evidence>
<keyword evidence="11" id="KW-1185">Reference proteome</keyword>
<keyword evidence="4" id="KW-1133">Transmembrane helix</keyword>
<dbReference type="PROSITE" id="PS50853">
    <property type="entry name" value="FN3"/>
    <property type="match status" value="1"/>
</dbReference>
<keyword evidence="2" id="KW-0812">Transmembrane</keyword>
<feature type="compositionally biased region" description="Basic and acidic residues" evidence="8">
    <location>
        <begin position="214"/>
        <end position="223"/>
    </location>
</feature>
<accession>A0A9Q0IIR2</accession>
<evidence type="ECO:0000256" key="4">
    <source>
        <dbReference type="ARBA" id="ARBA00022989"/>
    </source>
</evidence>
<dbReference type="InterPro" id="IPR036116">
    <property type="entry name" value="FN3_sf"/>
</dbReference>
<comment type="subcellular location">
    <subcellularLocation>
        <location evidence="1">Membrane</location>
        <topology evidence="1">Single-pass type I membrane protein</topology>
    </subcellularLocation>
</comment>
<dbReference type="PANTHER" id="PTHR23037:SF7">
    <property type="entry name" value="INTERLEUKIN-21 RECEPTOR"/>
    <property type="match status" value="1"/>
</dbReference>
<dbReference type="GO" id="GO:0004896">
    <property type="term" value="F:cytokine receptor activity"/>
    <property type="evidence" value="ECO:0007669"/>
    <property type="project" value="TreeGrafter"/>
</dbReference>
<dbReference type="AlphaFoldDB" id="A0A9Q0IIR2"/>
<dbReference type="Gene3D" id="2.60.40.10">
    <property type="entry name" value="Immunoglobulins"/>
    <property type="match status" value="1"/>
</dbReference>
<feature type="region of interest" description="Disordered" evidence="8">
    <location>
        <begin position="72"/>
        <end position="139"/>
    </location>
</feature>
<name>A0A9Q0IIR2_9TELE</name>
<dbReference type="PANTHER" id="PTHR23037">
    <property type="entry name" value="CYTOKINE RECEPTOR"/>
    <property type="match status" value="1"/>
</dbReference>
<reference evidence="10" key="1">
    <citation type="submission" date="2022-07" db="EMBL/GenBank/DDBJ databases">
        <title>Chromosome-level genome of Muraenolepis orangiensis.</title>
        <authorList>
            <person name="Kim J."/>
        </authorList>
    </citation>
    <scope>NUCLEOTIDE SEQUENCE</scope>
    <source>
        <strain evidence="10">KU_S4_2022</strain>
        <tissue evidence="10">Muscle</tissue>
    </source>
</reference>
<keyword evidence="7" id="KW-0325">Glycoprotein</keyword>
<feature type="region of interest" description="Disordered" evidence="8">
    <location>
        <begin position="151"/>
        <end position="188"/>
    </location>
</feature>
<sequence>MESPTGHLRFELYTHDENHIIEDAVNSAIHAVLDAIYSVNCGQIVKYQSIVEERDREISRLEYKLRQNDSELRAMRGQRDASRRPEGMEEGSVAAGREGKEGYDVPAGEEDVRRHGLTVQRDFPSVSAERPPSLPCDPCDPGVDYTAAYSSHNLSDNREPSSSSSPWGRTDGIDSPANRYTAHATGPLVKEEPSGCKEFFIKLEMCEQSCGSNHQEDPDHPDHLANQSPTQREGLRACREKERSKYLKRRVLVAEMSEDDRRRKREMWRAAARRHRDRKMGVLLPHCPPAGSDLFDDWPTFDDAESPVTCFCNVSCTTDYEEYLECACSDVPPPSSVVLEAECSCLMRPDNFSLIMSVDTVCRVVARDPHRAPVARSAQRDSWWLLGDMVKTLPPLDVRVRRGEGSVNVSWDVDNYMQMPLRYRVRLRDPAKVRVFEETNQYLVMESSSLLPNTRYQVDIQASLSPDDGPFKGPWSAWSPTVDIMHNYKHKYDWNFKDWVRPMFSEAEVLMVAAPPVPVSDQKLLLCSPKGDPIDIVRDALQPGRPSFPSLHMVVLSGDERGPEPGPRFAVDPDPESGRVLLASYRWKPWDNDDDDSYPRMDLDTGDSGFGESECGSPFSLEGASSEEQAGFFIQDGGLKSNYIRQWMMTTQALVAPNQDQQSYVMAPCAVWNATAFAGPCSNVTLRLVEEASPVVSMDTSQAESSEACCGDYCILNQTAQGIVPMLVSHQGS</sequence>
<dbReference type="InterPro" id="IPR013783">
    <property type="entry name" value="Ig-like_fold"/>
</dbReference>
<keyword evidence="6" id="KW-0675">Receptor</keyword>
<dbReference type="SUPFAM" id="SSF49265">
    <property type="entry name" value="Fibronectin type III"/>
    <property type="match status" value="1"/>
</dbReference>
<feature type="region of interest" description="Disordered" evidence="8">
    <location>
        <begin position="210"/>
        <end position="239"/>
    </location>
</feature>